<reference evidence="2" key="2">
    <citation type="journal article" date="2023" name="BMC Genomics">
        <title>Pest status, molecular evolution, and epigenetic factors derived from the genome assembly of Frankliniella fusca, a thysanopteran phytovirus vector.</title>
        <authorList>
            <person name="Catto M.A."/>
            <person name="Labadie P.E."/>
            <person name="Jacobson A.L."/>
            <person name="Kennedy G.G."/>
            <person name="Srinivasan R."/>
            <person name="Hunt B.G."/>
        </authorList>
    </citation>
    <scope>NUCLEOTIDE SEQUENCE</scope>
    <source>
        <strain evidence="2">PL_HMW_Pooled</strain>
    </source>
</reference>
<proteinExistence type="predicted"/>
<dbReference type="PANTHER" id="PTHR46601">
    <property type="entry name" value="ULP_PROTEASE DOMAIN-CONTAINING PROTEIN"/>
    <property type="match status" value="1"/>
</dbReference>
<gene>
    <name evidence="2" type="ORF">KUF71_016383</name>
</gene>
<dbReference type="Proteomes" id="UP001219518">
    <property type="component" value="Unassembled WGS sequence"/>
</dbReference>
<protein>
    <submittedName>
        <fullName evidence="2">SH3 domain and tetratricopeptide repeat-containing protein 2</fullName>
    </submittedName>
</protein>
<comment type="caution">
    <text evidence="2">The sequence shown here is derived from an EMBL/GenBank/DDBJ whole genome shotgun (WGS) entry which is preliminary data.</text>
</comment>
<sequence length="725" mass="81593">MEPEGKGGAESESAIDSYLKTFHHGDFGQFRFLQALRTLQIIRMPGSKLECPTSKNYSPDIELEVSSRREESLSPLTQRFEPDIAENVVAASLLSVAQPSAPDIAEHFVVEQASLELEHENIMEEGQENTEAKHQNDKVELNSGLNELGLQPVGDDIKSLPKAEKVEYAKRKLENVSHSVAKRLCKVLDVEEKQLSAAEEEQKEMVTEFNSLMLKIKEKLKTADRKTKIQLLTLCPSSWTLTFASSFFSVSRYVIKRERDLAATVGILAVPTYTPRVNVTEEMRQTVVDFYCDDRYSRVMPGKKDFVSLGGGNHMQKRLVLNNLIEQYGEFKNEHPVWVRPPTSVSQLSDIVKTFASRLKSIVRHDYVTHQQSLFIKEMKQKLDDSTAIILMDFSMNYTSIVQDATQNFHWSKKGITVHPLVVYAKDENGDIVHKSLCFLSDDVKHDVTQGRLYQQEAIHFIKNNFPDVKEVLYVTDGCAAQYKCCTSFANLCEHESMYGIKASWSFFATSHGKSACDGIGGLVKREAAKSLRRPCRNQILNAQHLFDFCASSSLSQPISFFLIPKEKIDKERERETNLNAVSIPGTRSFHHFTPVPGSTSLIECRLISNDSDAALVHDLLPHQNLIVDSAENYIGSFVAVMVENNTFLALVSDVNCEEQEAELSLLEPPLPATRYTFSENLLSYVAPFPDIVCKVDLSETGTTYEMPVGGRVTQPQRKEQRGPV</sequence>
<dbReference type="EMBL" id="JAHWGI010001441">
    <property type="protein sequence ID" value="KAK3932917.1"/>
    <property type="molecule type" value="Genomic_DNA"/>
</dbReference>
<evidence type="ECO:0000313" key="3">
    <source>
        <dbReference type="Proteomes" id="UP001219518"/>
    </source>
</evidence>
<reference evidence="2" key="1">
    <citation type="submission" date="2021-07" db="EMBL/GenBank/DDBJ databases">
        <authorList>
            <person name="Catto M.A."/>
            <person name="Jacobson A."/>
            <person name="Kennedy G."/>
            <person name="Labadie P."/>
            <person name="Hunt B.G."/>
            <person name="Srinivasan R."/>
        </authorList>
    </citation>
    <scope>NUCLEOTIDE SEQUENCE</scope>
    <source>
        <strain evidence="2">PL_HMW_Pooled</strain>
        <tissue evidence="2">Head</tissue>
    </source>
</reference>
<dbReference type="PANTHER" id="PTHR46601:SF1">
    <property type="entry name" value="ADF-H DOMAIN-CONTAINING PROTEIN"/>
    <property type="match status" value="1"/>
</dbReference>
<keyword evidence="1" id="KW-0175">Coiled coil</keyword>
<evidence type="ECO:0000313" key="2">
    <source>
        <dbReference type="EMBL" id="KAK3932917.1"/>
    </source>
</evidence>
<accession>A0AAE1LY21</accession>
<keyword evidence="3" id="KW-1185">Reference proteome</keyword>
<dbReference type="AlphaFoldDB" id="A0AAE1LY21"/>
<evidence type="ECO:0000256" key="1">
    <source>
        <dbReference type="SAM" id="Coils"/>
    </source>
</evidence>
<organism evidence="2 3">
    <name type="scientific">Frankliniella fusca</name>
    <dbReference type="NCBI Taxonomy" id="407009"/>
    <lineage>
        <taxon>Eukaryota</taxon>
        <taxon>Metazoa</taxon>
        <taxon>Ecdysozoa</taxon>
        <taxon>Arthropoda</taxon>
        <taxon>Hexapoda</taxon>
        <taxon>Insecta</taxon>
        <taxon>Pterygota</taxon>
        <taxon>Neoptera</taxon>
        <taxon>Paraneoptera</taxon>
        <taxon>Thysanoptera</taxon>
        <taxon>Terebrantia</taxon>
        <taxon>Thripoidea</taxon>
        <taxon>Thripidae</taxon>
        <taxon>Frankliniella</taxon>
    </lineage>
</organism>
<feature type="coiled-coil region" evidence="1">
    <location>
        <begin position="181"/>
        <end position="208"/>
    </location>
</feature>
<name>A0AAE1LY21_9NEOP</name>